<evidence type="ECO:0000256" key="1">
    <source>
        <dbReference type="ARBA" id="ARBA00006765"/>
    </source>
</evidence>
<proteinExistence type="inferred from homology"/>
<dbReference type="PANTHER" id="PTHR31495">
    <property type="entry name" value="PEROXYGENASE 3-RELATED"/>
    <property type="match status" value="1"/>
</dbReference>
<dbReference type="PANTHER" id="PTHR31495:SF24">
    <property type="entry name" value="PEROXYGENASE 5-RELATED"/>
    <property type="match status" value="1"/>
</dbReference>
<protein>
    <recommendedName>
        <fullName evidence="4">Peroxygenase 5</fullName>
    </recommendedName>
</protein>
<comment type="similarity">
    <text evidence="1">Belongs to the caleosin family.</text>
</comment>
<dbReference type="Pfam" id="PF05042">
    <property type="entry name" value="Caleosin"/>
    <property type="match status" value="1"/>
</dbReference>
<dbReference type="EMBL" id="JACEIK010000903">
    <property type="protein sequence ID" value="MCD7463678.1"/>
    <property type="molecule type" value="Genomic_DNA"/>
</dbReference>
<dbReference type="InterPro" id="IPR007736">
    <property type="entry name" value="Caleosin-related"/>
</dbReference>
<keyword evidence="3" id="KW-1185">Reference proteome</keyword>
<dbReference type="Proteomes" id="UP000823775">
    <property type="component" value="Unassembled WGS sequence"/>
</dbReference>
<evidence type="ECO:0000313" key="2">
    <source>
        <dbReference type="EMBL" id="MCD7463678.1"/>
    </source>
</evidence>
<gene>
    <name evidence="2" type="ORF">HAX54_051122</name>
</gene>
<evidence type="ECO:0000313" key="3">
    <source>
        <dbReference type="Proteomes" id="UP000823775"/>
    </source>
</evidence>
<accession>A0ABS8SXV7</accession>
<name>A0ABS8SXV7_DATST</name>
<comment type="caution">
    <text evidence="2">The sequence shown here is derived from an EMBL/GenBank/DDBJ whole genome shotgun (WGS) entry which is preliminary data.</text>
</comment>
<reference evidence="2 3" key="1">
    <citation type="journal article" date="2021" name="BMC Genomics">
        <title>Datura genome reveals duplications of psychoactive alkaloid biosynthetic genes and high mutation rate following tissue culture.</title>
        <authorList>
            <person name="Rajewski A."/>
            <person name="Carter-House D."/>
            <person name="Stajich J."/>
            <person name="Litt A."/>
        </authorList>
    </citation>
    <scope>NUCLEOTIDE SEQUENCE [LARGE SCALE GENOMIC DNA]</scope>
    <source>
        <strain evidence="2">AR-01</strain>
    </source>
</reference>
<evidence type="ECO:0008006" key="4">
    <source>
        <dbReference type="Google" id="ProtNLM"/>
    </source>
</evidence>
<organism evidence="2 3">
    <name type="scientific">Datura stramonium</name>
    <name type="common">Jimsonweed</name>
    <name type="synonym">Common thornapple</name>
    <dbReference type="NCBI Taxonomy" id="4076"/>
    <lineage>
        <taxon>Eukaryota</taxon>
        <taxon>Viridiplantae</taxon>
        <taxon>Streptophyta</taxon>
        <taxon>Embryophyta</taxon>
        <taxon>Tracheophyta</taxon>
        <taxon>Spermatophyta</taxon>
        <taxon>Magnoliopsida</taxon>
        <taxon>eudicotyledons</taxon>
        <taxon>Gunneridae</taxon>
        <taxon>Pentapetalae</taxon>
        <taxon>asterids</taxon>
        <taxon>lamiids</taxon>
        <taxon>Solanales</taxon>
        <taxon>Solanaceae</taxon>
        <taxon>Solanoideae</taxon>
        <taxon>Datureae</taxon>
        <taxon>Datura</taxon>
    </lineage>
</organism>
<sequence>MGRGIFRSMFAAVLIHINLSHKTRPGKCPSLLFPIVVENIKYAIHGSDSGAYDSEGRFVPEKFEEIFKKHANQNADSLTYNEVKEFLKANREPKDYYGWANAFVDWKSLYDLGKRKNDILTKETIRAVYDGSLFEQKAKEHASK</sequence>